<protein>
    <submittedName>
        <fullName evidence="1">Uncharacterized protein</fullName>
    </submittedName>
</protein>
<dbReference type="EMBL" id="DXEV01000226">
    <property type="protein sequence ID" value="HIX58080.1"/>
    <property type="molecule type" value="Genomic_DNA"/>
</dbReference>
<reference evidence="1" key="1">
    <citation type="journal article" date="2021" name="PeerJ">
        <title>Extensive microbial diversity within the chicken gut microbiome revealed by metagenomics and culture.</title>
        <authorList>
            <person name="Gilroy R."/>
            <person name="Ravi A."/>
            <person name="Getino M."/>
            <person name="Pursley I."/>
            <person name="Horton D.L."/>
            <person name="Alikhan N.F."/>
            <person name="Baker D."/>
            <person name="Gharbi K."/>
            <person name="Hall N."/>
            <person name="Watson M."/>
            <person name="Adriaenssens E.M."/>
            <person name="Foster-Nyarko E."/>
            <person name="Jarju S."/>
            <person name="Secka A."/>
            <person name="Antonio M."/>
            <person name="Oren A."/>
            <person name="Chaudhuri R.R."/>
            <person name="La Ragione R."/>
            <person name="Hildebrand F."/>
            <person name="Pallen M.J."/>
        </authorList>
    </citation>
    <scope>NUCLEOTIDE SEQUENCE</scope>
    <source>
        <strain evidence="1">USASDec5-558</strain>
    </source>
</reference>
<name>A0A9D1WFF7_9GAMM</name>
<comment type="caution">
    <text evidence="1">The sequence shown here is derived from an EMBL/GenBank/DDBJ whole genome shotgun (WGS) entry which is preliminary data.</text>
</comment>
<dbReference type="Proteomes" id="UP000886829">
    <property type="component" value="Unassembled WGS sequence"/>
</dbReference>
<reference evidence="1" key="2">
    <citation type="submission" date="2021-04" db="EMBL/GenBank/DDBJ databases">
        <authorList>
            <person name="Gilroy R."/>
        </authorList>
    </citation>
    <scope>NUCLEOTIDE SEQUENCE</scope>
    <source>
        <strain evidence="1">USASDec5-558</strain>
    </source>
</reference>
<organism evidence="1 2">
    <name type="scientific">Candidatus Anaerobiospirillum pullistercoris</name>
    <dbReference type="NCBI Taxonomy" id="2838452"/>
    <lineage>
        <taxon>Bacteria</taxon>
        <taxon>Pseudomonadati</taxon>
        <taxon>Pseudomonadota</taxon>
        <taxon>Gammaproteobacteria</taxon>
        <taxon>Aeromonadales</taxon>
        <taxon>Succinivibrionaceae</taxon>
        <taxon>Anaerobiospirillum</taxon>
    </lineage>
</organism>
<sequence length="368" mass="41101">MDALKLGPNNRLYLHREYYCKEVAWPLFEKYNLLSLWSWKNAARADVGEQLLNCAQQARNNSGAEISSLPDYYDFVNLHLKIDNPSDWRMPNTYMWIFFTQLEMRPGDIVISPNPNNPSDVRVVRLISPIKHSSQLPANISLPDITFTHTEQGLEINGELSTLNYFAEVEPVDDFFTFNRYDASTQLQSALRYRGNNRILDRSLINDVQEVLDANNPLLQAKKALTKQVSSFISSYTKGDLLQLASRYLTRCGANKVTCDVADKEAFTVTGSFFNLGLNINVAVKAAAGGNLTADVLPPVEDGNTASQAQDDDANQTISWLITNLPLEQISEDVLKQARTAHVRIIALEELASLILNAGTDLLANSSK</sequence>
<proteinExistence type="predicted"/>
<gene>
    <name evidence="1" type="ORF">H9850_11540</name>
</gene>
<accession>A0A9D1WFF7</accession>
<evidence type="ECO:0000313" key="2">
    <source>
        <dbReference type="Proteomes" id="UP000886829"/>
    </source>
</evidence>
<dbReference type="AlphaFoldDB" id="A0A9D1WFF7"/>
<evidence type="ECO:0000313" key="1">
    <source>
        <dbReference type="EMBL" id="HIX58080.1"/>
    </source>
</evidence>